<proteinExistence type="predicted"/>
<comment type="caution">
    <text evidence="4">The sequence shown here is derived from an EMBL/GenBank/DDBJ whole genome shotgun (WGS) entry which is preliminary data.</text>
</comment>
<evidence type="ECO:0000259" key="3">
    <source>
        <dbReference type="Pfam" id="PF08486"/>
    </source>
</evidence>
<dbReference type="Gene3D" id="6.10.250.3150">
    <property type="match status" value="1"/>
</dbReference>
<accession>A0A0G1CLT1</accession>
<reference evidence="4 5" key="1">
    <citation type="journal article" date="2015" name="Nature">
        <title>rRNA introns, odd ribosomes, and small enigmatic genomes across a large radiation of phyla.</title>
        <authorList>
            <person name="Brown C.T."/>
            <person name="Hug L.A."/>
            <person name="Thomas B.C."/>
            <person name="Sharon I."/>
            <person name="Castelle C.J."/>
            <person name="Singh A."/>
            <person name="Wilkins M.J."/>
            <person name="Williams K.H."/>
            <person name="Banfield J.F."/>
        </authorList>
    </citation>
    <scope>NUCLEOTIDE SEQUENCE [LARGE SCALE GENOMIC DNA]</scope>
</reference>
<keyword evidence="2" id="KW-1133">Transmembrane helix</keyword>
<gene>
    <name evidence="4" type="ORF">UV61_C0010G0008</name>
</gene>
<dbReference type="InterPro" id="IPR013693">
    <property type="entry name" value="SpoIID/LytB_N"/>
</dbReference>
<keyword evidence="2" id="KW-0472">Membrane</keyword>
<protein>
    <submittedName>
        <fullName evidence="4">Amidase enhancer</fullName>
    </submittedName>
</protein>
<name>A0A0G1CLT1_9BACT</name>
<dbReference type="InterPro" id="IPR013486">
    <property type="entry name" value="SpoIID/LytB"/>
</dbReference>
<dbReference type="Pfam" id="PF08486">
    <property type="entry name" value="SpoIID"/>
    <property type="match status" value="1"/>
</dbReference>
<feature type="transmembrane region" description="Helical" evidence="2">
    <location>
        <begin position="33"/>
        <end position="53"/>
    </location>
</feature>
<organism evidence="4 5">
    <name type="scientific">Candidatus Gottesmanbacteria bacterium GW2011_GWB1_43_11</name>
    <dbReference type="NCBI Taxonomy" id="1618446"/>
    <lineage>
        <taxon>Bacteria</taxon>
        <taxon>Candidatus Gottesmaniibacteriota</taxon>
    </lineage>
</organism>
<evidence type="ECO:0000256" key="1">
    <source>
        <dbReference type="SAM" id="MobiDB-lite"/>
    </source>
</evidence>
<dbReference type="EMBL" id="LCFD01000010">
    <property type="protein sequence ID" value="KKS86457.1"/>
    <property type="molecule type" value="Genomic_DNA"/>
</dbReference>
<dbReference type="NCBIfam" id="TIGR02669">
    <property type="entry name" value="SpoIID_LytB"/>
    <property type="match status" value="1"/>
</dbReference>
<feature type="domain" description="Sporulation stage II protein D amidase enhancer LytB N-terminal" evidence="3">
    <location>
        <begin position="338"/>
        <end position="411"/>
    </location>
</feature>
<feature type="region of interest" description="Disordered" evidence="1">
    <location>
        <begin position="510"/>
        <end position="531"/>
    </location>
</feature>
<evidence type="ECO:0000256" key="2">
    <source>
        <dbReference type="SAM" id="Phobius"/>
    </source>
</evidence>
<sequence>MKRYENSRLTISTDSCGNDSFSTWYTDYTMHRLLLVLTIVLSALIIPFVVLAAECDSNCNSTDECAAKISVCQSIWQDVQKAKAPHETSLRKMEKDIAAFQNRISEIGVEVEVKETAIKKSESELGSQQELLAKRVRAAYIRSYTNNPLLFFFSKSQDFGTILRSLAYQKAVTNEDKRVIIDIVTFIKSLEDKKATLEQEKITLADLKASLDVQASATRKLVTEATAYQNVLSSEISVLSAKQQAFLAEKLAGLNLPTSLGGGTLYCTDDRKTDPGFGSAFAFFTFGIPHRVGMNQYGALGRANAGQNHQDILRAYFDGINFENRGNVTIQVQGYGGMSLEDYLLGIYEMPSSWPIEAQKAQAVAARSYALAYTQNGANSICTTQSCQVYKGGNKGGDWERAVKETAGETMVRDGQVITAWYSSTDGGYTFASSDVGWSSRSWTKRTRDTNGDIASFGDLFSKAYDKDSPCFYAAQGWRKEYSSSAWLKQDEVADIVNVIMLAQKDSGTKSHLYQTDKPNPEGAETWDKERVKQELRSRGGSSYDNVSNVTASSVDFGVGKTNQVTIEGNAGSNSFSGTDFVNYFNLRAPANIQIVGGLFNIEKR</sequence>
<evidence type="ECO:0000313" key="4">
    <source>
        <dbReference type="EMBL" id="KKS86457.1"/>
    </source>
</evidence>
<dbReference type="GO" id="GO:0030435">
    <property type="term" value="P:sporulation resulting in formation of a cellular spore"/>
    <property type="evidence" value="ECO:0007669"/>
    <property type="project" value="InterPro"/>
</dbReference>
<dbReference type="Proteomes" id="UP000034050">
    <property type="component" value="Unassembled WGS sequence"/>
</dbReference>
<dbReference type="STRING" id="1618446.UV61_C0010G0008"/>
<keyword evidence="2" id="KW-0812">Transmembrane</keyword>
<evidence type="ECO:0000313" key="5">
    <source>
        <dbReference type="Proteomes" id="UP000034050"/>
    </source>
</evidence>
<dbReference type="AlphaFoldDB" id="A0A0G1CLT1"/>